<comment type="catalytic activity">
    <reaction evidence="9 10">
        <text>nicotinate beta-D-ribonucleotide + ATP + H(+) = deamido-NAD(+) + diphosphate</text>
        <dbReference type="Rhea" id="RHEA:22860"/>
        <dbReference type="ChEBI" id="CHEBI:15378"/>
        <dbReference type="ChEBI" id="CHEBI:30616"/>
        <dbReference type="ChEBI" id="CHEBI:33019"/>
        <dbReference type="ChEBI" id="CHEBI:57502"/>
        <dbReference type="ChEBI" id="CHEBI:58437"/>
        <dbReference type="EC" id="2.7.7.18"/>
    </reaction>
</comment>
<dbReference type="PANTHER" id="PTHR39321">
    <property type="entry name" value="NICOTINATE-NUCLEOTIDE ADENYLYLTRANSFERASE-RELATED"/>
    <property type="match status" value="1"/>
</dbReference>
<evidence type="ECO:0000313" key="13">
    <source>
        <dbReference type="Proteomes" id="UP000658980"/>
    </source>
</evidence>
<dbReference type="Proteomes" id="UP000658980">
    <property type="component" value="Unassembled WGS sequence"/>
</dbReference>
<dbReference type="NCBIfam" id="TIGR00125">
    <property type="entry name" value="cyt_tran_rel"/>
    <property type="match status" value="1"/>
</dbReference>
<gene>
    <name evidence="10" type="primary">nadD</name>
    <name evidence="12" type="ORF">H9630_13090</name>
</gene>
<dbReference type="InterPro" id="IPR005248">
    <property type="entry name" value="NadD/NMNAT"/>
</dbReference>
<keyword evidence="3 10" id="KW-0662">Pyridine nucleotide biosynthesis</keyword>
<keyword evidence="13" id="KW-1185">Reference proteome</keyword>
<dbReference type="HAMAP" id="MF_00244">
    <property type="entry name" value="NaMN_adenylyltr"/>
    <property type="match status" value="1"/>
</dbReference>
<name>A0ABR8WFD9_9BACL</name>
<evidence type="ECO:0000256" key="1">
    <source>
        <dbReference type="ARBA" id="ARBA00002324"/>
    </source>
</evidence>
<evidence type="ECO:0000256" key="7">
    <source>
        <dbReference type="ARBA" id="ARBA00022840"/>
    </source>
</evidence>
<sequence length="195" mass="21749">MKKVGILGGTFNPPHLGHLIMASEAYHSAKLDEVRFMPNFIAPHKDVAGASAEQRLEMTRLAISGHPQFRVEEFEINSGGVSYSFDTLTKLTEKEPDAEFYFIIGGDMVEGLPSWYRIDDLVKLVRFIGVKRPGYNTETPYPVMMIDSPELLLSSTMLRERAAVGRPLAFLVPDKVEAFIREEGLYGAKPNIGES</sequence>
<dbReference type="SUPFAM" id="SSF52374">
    <property type="entry name" value="Nucleotidylyl transferase"/>
    <property type="match status" value="1"/>
</dbReference>
<evidence type="ECO:0000256" key="3">
    <source>
        <dbReference type="ARBA" id="ARBA00022642"/>
    </source>
</evidence>
<comment type="similarity">
    <text evidence="10">Belongs to the NadD family.</text>
</comment>
<comment type="function">
    <text evidence="1 10">Catalyzes the reversible adenylation of nicotinate mononucleotide (NaMN) to nicotinic acid adenine dinucleotide (NaAD).</text>
</comment>
<dbReference type="NCBIfam" id="TIGR00482">
    <property type="entry name" value="nicotinate (nicotinamide) nucleotide adenylyltransferase"/>
    <property type="match status" value="1"/>
</dbReference>
<evidence type="ECO:0000256" key="6">
    <source>
        <dbReference type="ARBA" id="ARBA00022741"/>
    </source>
</evidence>
<evidence type="ECO:0000256" key="4">
    <source>
        <dbReference type="ARBA" id="ARBA00022679"/>
    </source>
</evidence>
<dbReference type="EC" id="2.7.7.18" evidence="10"/>
<dbReference type="InterPro" id="IPR014729">
    <property type="entry name" value="Rossmann-like_a/b/a_fold"/>
</dbReference>
<proteinExistence type="inferred from homology"/>
<keyword evidence="8 10" id="KW-0520">NAD</keyword>
<organism evidence="12 13">
    <name type="scientific">Planococcus wigleyi</name>
    <dbReference type="NCBI Taxonomy" id="2762216"/>
    <lineage>
        <taxon>Bacteria</taxon>
        <taxon>Bacillati</taxon>
        <taxon>Bacillota</taxon>
        <taxon>Bacilli</taxon>
        <taxon>Bacillales</taxon>
        <taxon>Caryophanaceae</taxon>
        <taxon>Planococcus</taxon>
    </lineage>
</organism>
<dbReference type="EMBL" id="JACSPU010000004">
    <property type="protein sequence ID" value="MBD8015758.1"/>
    <property type="molecule type" value="Genomic_DNA"/>
</dbReference>
<dbReference type="InterPro" id="IPR004821">
    <property type="entry name" value="Cyt_trans-like"/>
</dbReference>
<evidence type="ECO:0000259" key="11">
    <source>
        <dbReference type="Pfam" id="PF01467"/>
    </source>
</evidence>
<keyword evidence="4 10" id="KW-0808">Transferase</keyword>
<evidence type="ECO:0000256" key="2">
    <source>
        <dbReference type="ARBA" id="ARBA00005019"/>
    </source>
</evidence>
<evidence type="ECO:0000256" key="8">
    <source>
        <dbReference type="ARBA" id="ARBA00023027"/>
    </source>
</evidence>
<dbReference type="CDD" id="cd02165">
    <property type="entry name" value="NMNAT"/>
    <property type="match status" value="1"/>
</dbReference>
<evidence type="ECO:0000256" key="5">
    <source>
        <dbReference type="ARBA" id="ARBA00022695"/>
    </source>
</evidence>
<dbReference type="NCBIfam" id="NF000841">
    <property type="entry name" value="PRK00071.1-4"/>
    <property type="match status" value="1"/>
</dbReference>
<dbReference type="PANTHER" id="PTHR39321:SF3">
    <property type="entry name" value="PHOSPHOPANTETHEINE ADENYLYLTRANSFERASE"/>
    <property type="match status" value="1"/>
</dbReference>
<keyword evidence="6 10" id="KW-0547">Nucleotide-binding</keyword>
<protein>
    <recommendedName>
        <fullName evidence="10">Probable nicotinate-nucleotide adenylyltransferase</fullName>
        <ecNumber evidence="10">2.7.7.18</ecNumber>
    </recommendedName>
    <alternativeName>
        <fullName evidence="10">Deamido-NAD(+) diphosphorylase</fullName>
    </alternativeName>
    <alternativeName>
        <fullName evidence="10">Deamido-NAD(+) pyrophosphorylase</fullName>
    </alternativeName>
    <alternativeName>
        <fullName evidence="10">Nicotinate mononucleotide adenylyltransferase</fullName>
        <shortName evidence="10">NaMN adenylyltransferase</shortName>
    </alternativeName>
</protein>
<reference evidence="12 13" key="1">
    <citation type="submission" date="2020-08" db="EMBL/GenBank/DDBJ databases">
        <title>A Genomic Blueprint of the Chicken Gut Microbiome.</title>
        <authorList>
            <person name="Gilroy R."/>
            <person name="Ravi A."/>
            <person name="Getino M."/>
            <person name="Pursley I."/>
            <person name="Horton D.L."/>
            <person name="Alikhan N.-F."/>
            <person name="Baker D."/>
            <person name="Gharbi K."/>
            <person name="Hall N."/>
            <person name="Watson M."/>
            <person name="Adriaenssens E.M."/>
            <person name="Foster-Nyarko E."/>
            <person name="Jarju S."/>
            <person name="Secka A."/>
            <person name="Antonio M."/>
            <person name="Oren A."/>
            <person name="Chaudhuri R."/>
            <person name="La Ragione R.M."/>
            <person name="Hildebrand F."/>
            <person name="Pallen M.J."/>
        </authorList>
    </citation>
    <scope>NUCLEOTIDE SEQUENCE [LARGE SCALE GENOMIC DNA]</scope>
    <source>
        <strain evidence="12 13">Sa1BUA13</strain>
    </source>
</reference>
<evidence type="ECO:0000256" key="10">
    <source>
        <dbReference type="HAMAP-Rule" id="MF_00244"/>
    </source>
</evidence>
<accession>A0ABR8WFD9</accession>
<dbReference type="RefSeq" id="WP_191715914.1">
    <property type="nucleotide sequence ID" value="NZ_JACSPU010000004.1"/>
</dbReference>
<evidence type="ECO:0000313" key="12">
    <source>
        <dbReference type="EMBL" id="MBD8015758.1"/>
    </source>
</evidence>
<keyword evidence="7 10" id="KW-0067">ATP-binding</keyword>
<comment type="pathway">
    <text evidence="2 10">Cofactor biosynthesis; NAD(+) biosynthesis; deamido-NAD(+) from nicotinate D-ribonucleotide: step 1/1.</text>
</comment>
<dbReference type="GO" id="GO:0004515">
    <property type="term" value="F:nicotinate-nucleotide adenylyltransferase activity"/>
    <property type="evidence" value="ECO:0007669"/>
    <property type="project" value="UniProtKB-EC"/>
</dbReference>
<feature type="domain" description="Cytidyltransferase-like" evidence="11">
    <location>
        <begin position="6"/>
        <end position="161"/>
    </location>
</feature>
<evidence type="ECO:0000256" key="9">
    <source>
        <dbReference type="ARBA" id="ARBA00048721"/>
    </source>
</evidence>
<dbReference type="Pfam" id="PF01467">
    <property type="entry name" value="CTP_transf_like"/>
    <property type="match status" value="1"/>
</dbReference>
<dbReference type="NCBIfam" id="NF000840">
    <property type="entry name" value="PRK00071.1-3"/>
    <property type="match status" value="1"/>
</dbReference>
<comment type="caution">
    <text evidence="12">The sequence shown here is derived from an EMBL/GenBank/DDBJ whole genome shotgun (WGS) entry which is preliminary data.</text>
</comment>
<dbReference type="Gene3D" id="3.40.50.620">
    <property type="entry name" value="HUPs"/>
    <property type="match status" value="1"/>
</dbReference>
<keyword evidence="5 10" id="KW-0548">Nucleotidyltransferase</keyword>